<evidence type="ECO:0000313" key="4">
    <source>
        <dbReference type="RefSeq" id="XP_012942933.1"/>
    </source>
</evidence>
<dbReference type="Pfam" id="PF00078">
    <property type="entry name" value="RVT_1"/>
    <property type="match status" value="1"/>
</dbReference>
<proteinExistence type="predicted"/>
<sequence>MSVQTLQRKKFSPSPKVYNPPAKHKPKYGSSSNIQPKKLCTNCGGSPHPFLQCLARNQTCNYCKKLHHFKKVCRKLRYNKTHEITMGDDSTEEEEEEEEEQYGSSCAFETIKLNKCDSEAFATVKVVLPEWGKATLKAKIDTGSQGNALPLRLYRKMFPSKVDKEGTPTDLTLSEVKLTGYGEHLLRQLGTCSIECSYKDNTECTIFYVTEDKGSAIFGLPTLQALGMISLNYCIEKKCKSRTEHIRNKEDLISKYPETFKGMGKFEGRYHIHTSKDVPPVIHPQRKVPIQIKAKIKEELKEKRENRIIEKIQEGQPTQWVNSLVYRTKPNGSLRLCLDPKDLNKAILREHYTTPTLEEILPSLSLSDAQYFSILDAKCGYWNVEFDEESSYLTTFNSPEGRFRFLRMPFGLRMSQDIFQKKMDQTFEGCQGVIGITDDIVVFGKTEQEHDQNLQEMIRRCVETGLKLNPEKCCIKQNQIKFYGVIVTQDGLKPDSLKSRSHKKHEGSRE</sequence>
<dbReference type="SUPFAM" id="SSF56672">
    <property type="entry name" value="DNA/RNA polymerases"/>
    <property type="match status" value="1"/>
</dbReference>
<dbReference type="PANTHER" id="PTHR37984:SF7">
    <property type="entry name" value="INTEGRASE CATALYTIC DOMAIN-CONTAINING PROTEIN"/>
    <property type="match status" value="1"/>
</dbReference>
<name>A0ABM1A8M4_APLCA</name>
<evidence type="ECO:0000313" key="3">
    <source>
        <dbReference type="Proteomes" id="UP000694888"/>
    </source>
</evidence>
<dbReference type="RefSeq" id="XP_012942933.1">
    <property type="nucleotide sequence ID" value="XM_013087479.1"/>
</dbReference>
<gene>
    <name evidence="4" type="primary">LOC106012978</name>
</gene>
<dbReference type="Gene3D" id="3.10.10.10">
    <property type="entry name" value="HIV Type 1 Reverse Transcriptase, subunit A, domain 1"/>
    <property type="match status" value="1"/>
</dbReference>
<evidence type="ECO:0000259" key="2">
    <source>
        <dbReference type="PROSITE" id="PS50878"/>
    </source>
</evidence>
<dbReference type="CDD" id="cd01647">
    <property type="entry name" value="RT_LTR"/>
    <property type="match status" value="1"/>
</dbReference>
<dbReference type="CDD" id="cd05481">
    <property type="entry name" value="retropepsin_like_LTR_1"/>
    <property type="match status" value="1"/>
</dbReference>
<feature type="domain" description="Reverse transcriptase" evidence="2">
    <location>
        <begin position="308"/>
        <end position="487"/>
    </location>
</feature>
<organism evidence="3 4">
    <name type="scientific">Aplysia californica</name>
    <name type="common">California sea hare</name>
    <dbReference type="NCBI Taxonomy" id="6500"/>
    <lineage>
        <taxon>Eukaryota</taxon>
        <taxon>Metazoa</taxon>
        <taxon>Spiralia</taxon>
        <taxon>Lophotrochozoa</taxon>
        <taxon>Mollusca</taxon>
        <taxon>Gastropoda</taxon>
        <taxon>Heterobranchia</taxon>
        <taxon>Euthyneura</taxon>
        <taxon>Tectipleura</taxon>
        <taxon>Aplysiida</taxon>
        <taxon>Aplysioidea</taxon>
        <taxon>Aplysiidae</taxon>
        <taxon>Aplysia</taxon>
    </lineage>
</organism>
<reference evidence="4" key="1">
    <citation type="submission" date="2025-08" db="UniProtKB">
        <authorList>
            <consortium name="RefSeq"/>
        </authorList>
    </citation>
    <scope>IDENTIFICATION</scope>
</reference>
<protein>
    <submittedName>
        <fullName evidence="4">Uncharacterized protein K02A2.6-like</fullName>
    </submittedName>
</protein>
<dbReference type="PROSITE" id="PS50878">
    <property type="entry name" value="RT_POL"/>
    <property type="match status" value="1"/>
</dbReference>
<dbReference type="InterPro" id="IPR043502">
    <property type="entry name" value="DNA/RNA_pol_sf"/>
</dbReference>
<dbReference type="PANTHER" id="PTHR37984">
    <property type="entry name" value="PROTEIN CBG26694"/>
    <property type="match status" value="1"/>
</dbReference>
<dbReference type="InterPro" id="IPR043128">
    <property type="entry name" value="Rev_trsase/Diguanyl_cyclase"/>
</dbReference>
<feature type="region of interest" description="Disordered" evidence="1">
    <location>
        <begin position="1"/>
        <end position="32"/>
    </location>
</feature>
<evidence type="ECO:0000256" key="1">
    <source>
        <dbReference type="SAM" id="MobiDB-lite"/>
    </source>
</evidence>
<dbReference type="Gene3D" id="3.30.70.270">
    <property type="match status" value="1"/>
</dbReference>
<dbReference type="InterPro" id="IPR000477">
    <property type="entry name" value="RT_dom"/>
</dbReference>
<accession>A0ABM1A8M4</accession>
<dbReference type="GeneID" id="106012978"/>
<keyword evidence="3" id="KW-1185">Reference proteome</keyword>
<dbReference type="InterPro" id="IPR050951">
    <property type="entry name" value="Retrovirus_Pol_polyprotein"/>
</dbReference>
<dbReference type="Proteomes" id="UP000694888">
    <property type="component" value="Unplaced"/>
</dbReference>